<accession>M4BKN3</accession>
<dbReference type="HOGENOM" id="CLU_1126326_0_0_1"/>
<dbReference type="InterPro" id="IPR019151">
    <property type="entry name" value="Proteasome_assmbl_chaperone_2"/>
</dbReference>
<dbReference type="PANTHER" id="PTHR12970:SF1">
    <property type="entry name" value="PROTEASOME ASSEMBLY CHAPERONE 2"/>
    <property type="match status" value="1"/>
</dbReference>
<keyword evidence="2" id="KW-0143">Chaperone</keyword>
<keyword evidence="4" id="KW-0732">Signal</keyword>
<dbReference type="GO" id="GO:0005634">
    <property type="term" value="C:nucleus"/>
    <property type="evidence" value="ECO:0007669"/>
    <property type="project" value="TreeGrafter"/>
</dbReference>
<dbReference type="EnsemblProtists" id="HpaT806966">
    <property type="protein sequence ID" value="HpaP806966"/>
    <property type="gene ID" value="HpaG806966"/>
</dbReference>
<comment type="similarity">
    <text evidence="3">Belongs to the PSMG2 family.</text>
</comment>
<feature type="signal peptide" evidence="4">
    <location>
        <begin position="1"/>
        <end position="18"/>
    </location>
</feature>
<dbReference type="Proteomes" id="UP000011713">
    <property type="component" value="Unassembled WGS sequence"/>
</dbReference>
<evidence type="ECO:0000313" key="6">
    <source>
        <dbReference type="Proteomes" id="UP000011713"/>
    </source>
</evidence>
<reference evidence="6" key="1">
    <citation type="journal article" date="2010" name="Science">
        <title>Signatures of adaptation to obligate biotrophy in the Hyaloperonospora arabidopsidis genome.</title>
        <authorList>
            <person name="Baxter L."/>
            <person name="Tripathy S."/>
            <person name="Ishaque N."/>
            <person name="Boot N."/>
            <person name="Cabral A."/>
            <person name="Kemen E."/>
            <person name="Thines M."/>
            <person name="Ah-Fong A."/>
            <person name="Anderson R."/>
            <person name="Badejoko W."/>
            <person name="Bittner-Eddy P."/>
            <person name="Boore J.L."/>
            <person name="Chibucos M.C."/>
            <person name="Coates M."/>
            <person name="Dehal P."/>
            <person name="Delehaunty K."/>
            <person name="Dong S."/>
            <person name="Downton P."/>
            <person name="Dumas B."/>
            <person name="Fabro G."/>
            <person name="Fronick C."/>
            <person name="Fuerstenberg S.I."/>
            <person name="Fulton L."/>
            <person name="Gaulin E."/>
            <person name="Govers F."/>
            <person name="Hughes L."/>
            <person name="Humphray S."/>
            <person name="Jiang R.H."/>
            <person name="Judelson H."/>
            <person name="Kamoun S."/>
            <person name="Kyung K."/>
            <person name="Meijer H."/>
            <person name="Minx P."/>
            <person name="Morris P."/>
            <person name="Nelson J."/>
            <person name="Phuntumart V."/>
            <person name="Qutob D."/>
            <person name="Rehmany A."/>
            <person name="Rougon-Cardoso A."/>
            <person name="Ryden P."/>
            <person name="Torto-Alalibo T."/>
            <person name="Studholme D."/>
            <person name="Wang Y."/>
            <person name="Win J."/>
            <person name="Wood J."/>
            <person name="Clifton S.W."/>
            <person name="Rogers J."/>
            <person name="Van den Ackerveken G."/>
            <person name="Jones J.D."/>
            <person name="McDowell J.M."/>
            <person name="Beynon J."/>
            <person name="Tyler B.M."/>
        </authorList>
    </citation>
    <scope>NUCLEOTIDE SEQUENCE [LARGE SCALE GENOMIC DNA]</scope>
    <source>
        <strain evidence="6">Emoy2</strain>
    </source>
</reference>
<evidence type="ECO:0000256" key="1">
    <source>
        <dbReference type="ARBA" id="ARBA00019186"/>
    </source>
</evidence>
<keyword evidence="6" id="KW-1185">Reference proteome</keyword>
<organism evidence="5 6">
    <name type="scientific">Hyaloperonospora arabidopsidis (strain Emoy2)</name>
    <name type="common">Downy mildew agent</name>
    <name type="synonym">Peronospora arabidopsidis</name>
    <dbReference type="NCBI Taxonomy" id="559515"/>
    <lineage>
        <taxon>Eukaryota</taxon>
        <taxon>Sar</taxon>
        <taxon>Stramenopiles</taxon>
        <taxon>Oomycota</taxon>
        <taxon>Peronosporomycetes</taxon>
        <taxon>Peronosporales</taxon>
        <taxon>Peronosporaceae</taxon>
        <taxon>Hyaloperonospora</taxon>
    </lineage>
</organism>
<sequence>MRLLQLLVVLLLLHSSRRLCVLISRVRYGAITRYMKKSLMNLSFSIVVVYRSKEKKLTVIQQRAPVLPGRAHAFARELVEWAISSKVATLGVVAGCDDMLRHDINMMSRPIRTIYSANAAQLDESFLTRFEGLTTETTSVHEAAEAPSLPAEQWEQIRGAGLAPILHGQCGERKLPFVAWVMACAEGDNVLDAVAMATQLFHSLRIEQKDSTTEPSAVSSSVPRALPFAFPPSWNQLFGRGYISISK</sequence>
<name>M4BKN3_HYAAE</name>
<dbReference type="STRING" id="559515.M4BKN3"/>
<evidence type="ECO:0000256" key="4">
    <source>
        <dbReference type="SAM" id="SignalP"/>
    </source>
</evidence>
<reference evidence="5" key="2">
    <citation type="submission" date="2015-06" db="UniProtKB">
        <authorList>
            <consortium name="EnsemblProtists"/>
        </authorList>
    </citation>
    <scope>IDENTIFICATION</scope>
    <source>
        <strain evidence="5">Emoy2</strain>
    </source>
</reference>
<dbReference type="InParanoid" id="M4BKN3"/>
<dbReference type="InterPro" id="IPR016562">
    <property type="entry name" value="Proteasome_assmbl_chp_2_euk"/>
</dbReference>
<evidence type="ECO:0000256" key="3">
    <source>
        <dbReference type="ARBA" id="ARBA00025745"/>
    </source>
</evidence>
<dbReference type="PANTHER" id="PTHR12970">
    <property type="entry name" value="PROTEASOME ASSEMBLY CHAPERONE 2"/>
    <property type="match status" value="1"/>
</dbReference>
<dbReference type="InterPro" id="IPR038389">
    <property type="entry name" value="PSMG2_sf"/>
</dbReference>
<dbReference type="GO" id="GO:0005829">
    <property type="term" value="C:cytosol"/>
    <property type="evidence" value="ECO:0007669"/>
    <property type="project" value="TreeGrafter"/>
</dbReference>
<dbReference type="Gene3D" id="3.40.50.10900">
    <property type="entry name" value="PAC-like subunit"/>
    <property type="match status" value="1"/>
</dbReference>
<dbReference type="GO" id="GO:0043248">
    <property type="term" value="P:proteasome assembly"/>
    <property type="evidence" value="ECO:0007669"/>
    <property type="project" value="TreeGrafter"/>
</dbReference>
<dbReference type="eggNOG" id="KOG3112">
    <property type="taxonomic scope" value="Eukaryota"/>
</dbReference>
<feature type="chain" id="PRO_5004048963" description="Proteasome assembly chaperone 2" evidence="4">
    <location>
        <begin position="19"/>
        <end position="247"/>
    </location>
</feature>
<dbReference type="AlphaFoldDB" id="M4BKN3"/>
<evidence type="ECO:0000313" key="5">
    <source>
        <dbReference type="EnsemblProtists" id="HpaP806966"/>
    </source>
</evidence>
<dbReference type="EMBL" id="JH598357">
    <property type="status" value="NOT_ANNOTATED_CDS"/>
    <property type="molecule type" value="Genomic_DNA"/>
</dbReference>
<evidence type="ECO:0000256" key="2">
    <source>
        <dbReference type="ARBA" id="ARBA00023186"/>
    </source>
</evidence>
<proteinExistence type="inferred from homology"/>
<protein>
    <recommendedName>
        <fullName evidence="1">Proteasome assembly chaperone 2</fullName>
    </recommendedName>
</protein>
<dbReference type="Pfam" id="PF09754">
    <property type="entry name" value="PAC2"/>
    <property type="match status" value="1"/>
</dbReference>
<dbReference type="VEuPathDB" id="FungiDB:HpaG806966"/>